<name>A0A5S5CV37_9ACTN</name>
<dbReference type="Proteomes" id="UP000322499">
    <property type="component" value="Unassembled WGS sequence"/>
</dbReference>
<keyword evidence="1" id="KW-0472">Membrane</keyword>
<dbReference type="EMBL" id="VNHW01000006">
    <property type="protein sequence ID" value="TYP87640.1"/>
    <property type="molecule type" value="Genomic_DNA"/>
</dbReference>
<protein>
    <submittedName>
        <fullName evidence="2">Uncharacterized protein</fullName>
    </submittedName>
</protein>
<feature type="transmembrane region" description="Helical" evidence="1">
    <location>
        <begin position="41"/>
        <end position="61"/>
    </location>
</feature>
<proteinExistence type="predicted"/>
<keyword evidence="1" id="KW-0812">Transmembrane</keyword>
<evidence type="ECO:0000256" key="1">
    <source>
        <dbReference type="SAM" id="Phobius"/>
    </source>
</evidence>
<evidence type="ECO:0000313" key="2">
    <source>
        <dbReference type="EMBL" id="TYP87640.1"/>
    </source>
</evidence>
<dbReference type="AlphaFoldDB" id="A0A5S5CV37"/>
<sequence>MSYEQRVDKAIRRPNPTWYFVLGTMWTVLAVGGWGTSGGTLATVAFTLLALANLGLGAHLLRKHRRTARGDVAGR</sequence>
<reference evidence="2 3" key="1">
    <citation type="submission" date="2019-07" db="EMBL/GenBank/DDBJ databases">
        <title>Genomic Encyclopedia of Archaeal and Bacterial Type Strains, Phase II (KMG-II): from individual species to whole genera.</title>
        <authorList>
            <person name="Goeker M."/>
        </authorList>
    </citation>
    <scope>NUCLEOTIDE SEQUENCE [LARGE SCALE GENOMIC DNA]</scope>
    <source>
        <strain evidence="2 3">DSM 46842</strain>
    </source>
</reference>
<comment type="caution">
    <text evidence="2">The sequence shown here is derived from an EMBL/GenBank/DDBJ whole genome shotgun (WGS) entry which is preliminary data.</text>
</comment>
<gene>
    <name evidence="2" type="ORF">BD833_106232</name>
</gene>
<evidence type="ECO:0000313" key="3">
    <source>
        <dbReference type="Proteomes" id="UP000322499"/>
    </source>
</evidence>
<feature type="transmembrane region" description="Helical" evidence="1">
    <location>
        <begin position="16"/>
        <end position="35"/>
    </location>
</feature>
<keyword evidence="3" id="KW-1185">Reference proteome</keyword>
<organism evidence="2 3">
    <name type="scientific">Blastococcus xanthinilyticus</name>
    <dbReference type="NCBI Taxonomy" id="1564164"/>
    <lineage>
        <taxon>Bacteria</taxon>
        <taxon>Bacillati</taxon>
        <taxon>Actinomycetota</taxon>
        <taxon>Actinomycetes</taxon>
        <taxon>Geodermatophilales</taxon>
        <taxon>Geodermatophilaceae</taxon>
        <taxon>Blastococcus</taxon>
    </lineage>
</organism>
<keyword evidence="1" id="KW-1133">Transmembrane helix</keyword>
<accession>A0A5S5CV37</accession>